<accession>A0A934QRG3</accession>
<evidence type="ECO:0000259" key="2">
    <source>
        <dbReference type="PROSITE" id="PS51462"/>
    </source>
</evidence>
<reference evidence="3" key="1">
    <citation type="submission" date="2020-12" db="EMBL/GenBank/DDBJ databases">
        <title>Prauserella sp. ASG 168, a novel actinomycete isolated from cave rock.</title>
        <authorList>
            <person name="Suriyachadkun C."/>
        </authorList>
    </citation>
    <scope>NUCLEOTIDE SEQUENCE</scope>
    <source>
        <strain evidence="3">ASG 168</strain>
    </source>
</reference>
<dbReference type="InterPro" id="IPR051325">
    <property type="entry name" value="Nudix_hydrolase_domain"/>
</dbReference>
<feature type="domain" description="Nudix hydrolase" evidence="2">
    <location>
        <begin position="1"/>
        <end position="119"/>
    </location>
</feature>
<protein>
    <submittedName>
        <fullName evidence="3">NUDIX hydrolase</fullName>
    </submittedName>
</protein>
<evidence type="ECO:0000256" key="1">
    <source>
        <dbReference type="ARBA" id="ARBA00022801"/>
    </source>
</evidence>
<comment type="caution">
    <text evidence="3">The sequence shown here is derived from an EMBL/GenBank/DDBJ whole genome shotgun (WGS) entry which is preliminary data.</text>
</comment>
<evidence type="ECO:0000313" key="4">
    <source>
        <dbReference type="Proteomes" id="UP000635245"/>
    </source>
</evidence>
<dbReference type="SMART" id="SM00855">
    <property type="entry name" value="PGAM"/>
    <property type="match status" value="1"/>
</dbReference>
<dbReference type="SUPFAM" id="SSF55811">
    <property type="entry name" value="Nudix"/>
    <property type="match status" value="1"/>
</dbReference>
<sequence>MLWRLRRSGEIEIAVVHRPRYDDWSLPKGKLDHDETAPVAAVRELAEETGFTAVLGRFLKRTEYDVAKGPKTVDYYAASAGEGRFTPNEEVDELRWLTPAEAESLLSYGSDRRVLREFTTLPAGLTTLLLVRHGKAGKREEWTGDDDLRPLSEAGLRQADALRVLLRTFGPDRVYSAPRLRCVQTVQGVAEELGSEIAHESLLSEQTYWQDPMAAWDRLLGIVAEGGTAVVCSQGGVIPDAVSALAEHGGVDLPGTKADGVASKKGSVWLLSFAPGEQGPRLVAATYLPSPMPAPEPAKH</sequence>
<dbReference type="GO" id="GO:0004081">
    <property type="term" value="F:bis(5'-nucleosyl)-tetraphosphatase (asymmetrical) activity"/>
    <property type="evidence" value="ECO:0007669"/>
    <property type="project" value="TreeGrafter"/>
</dbReference>
<gene>
    <name evidence="3" type="ORF">JHE00_21265</name>
</gene>
<dbReference type="InterPro" id="IPR029033">
    <property type="entry name" value="His_PPase_superfam"/>
</dbReference>
<dbReference type="InterPro" id="IPR013078">
    <property type="entry name" value="His_Pase_superF_clade-1"/>
</dbReference>
<dbReference type="Proteomes" id="UP000635245">
    <property type="component" value="Unassembled WGS sequence"/>
</dbReference>
<name>A0A934QRG3_9PSEU</name>
<evidence type="ECO:0000313" key="3">
    <source>
        <dbReference type="EMBL" id="MBK1786862.1"/>
    </source>
</evidence>
<dbReference type="GO" id="GO:0006754">
    <property type="term" value="P:ATP biosynthetic process"/>
    <property type="evidence" value="ECO:0007669"/>
    <property type="project" value="TreeGrafter"/>
</dbReference>
<dbReference type="CDD" id="cd07067">
    <property type="entry name" value="HP_PGM_like"/>
    <property type="match status" value="1"/>
</dbReference>
<organism evidence="3 4">
    <name type="scientific">Prauserella cavernicola</name>
    <dbReference type="NCBI Taxonomy" id="2800127"/>
    <lineage>
        <taxon>Bacteria</taxon>
        <taxon>Bacillati</taxon>
        <taxon>Actinomycetota</taxon>
        <taxon>Actinomycetes</taxon>
        <taxon>Pseudonocardiales</taxon>
        <taxon>Pseudonocardiaceae</taxon>
        <taxon>Prauserella</taxon>
    </lineage>
</organism>
<dbReference type="Gene3D" id="3.40.50.1240">
    <property type="entry name" value="Phosphoglycerate mutase-like"/>
    <property type="match status" value="1"/>
</dbReference>
<dbReference type="GO" id="GO:0006167">
    <property type="term" value="P:AMP biosynthetic process"/>
    <property type="evidence" value="ECO:0007669"/>
    <property type="project" value="TreeGrafter"/>
</dbReference>
<dbReference type="PROSITE" id="PS00893">
    <property type="entry name" value="NUDIX_BOX"/>
    <property type="match status" value="1"/>
</dbReference>
<keyword evidence="4" id="KW-1185">Reference proteome</keyword>
<dbReference type="SUPFAM" id="SSF53254">
    <property type="entry name" value="Phosphoglycerate mutase-like"/>
    <property type="match status" value="1"/>
</dbReference>
<dbReference type="Pfam" id="PF00293">
    <property type="entry name" value="NUDIX"/>
    <property type="match status" value="1"/>
</dbReference>
<proteinExistence type="predicted"/>
<keyword evidence="1 3" id="KW-0378">Hydrolase</keyword>
<dbReference type="Pfam" id="PF00300">
    <property type="entry name" value="His_Phos_1"/>
    <property type="match status" value="1"/>
</dbReference>
<dbReference type="PANTHER" id="PTHR21340">
    <property type="entry name" value="DIADENOSINE 5,5-P1,P4-TETRAPHOSPHATE PYROPHOSPHOHYDROLASE MUTT"/>
    <property type="match status" value="1"/>
</dbReference>
<dbReference type="EMBL" id="JAENJH010000005">
    <property type="protein sequence ID" value="MBK1786862.1"/>
    <property type="molecule type" value="Genomic_DNA"/>
</dbReference>
<dbReference type="PROSITE" id="PS51462">
    <property type="entry name" value="NUDIX"/>
    <property type="match status" value="1"/>
</dbReference>
<dbReference type="CDD" id="cd03673">
    <property type="entry name" value="NUDIX_Ap6A_hydrolase"/>
    <property type="match status" value="1"/>
</dbReference>
<dbReference type="InterPro" id="IPR020084">
    <property type="entry name" value="NUDIX_hydrolase_CS"/>
</dbReference>
<dbReference type="PANTHER" id="PTHR21340:SF0">
    <property type="entry name" value="BIS(5'-NUCLEOSYL)-TETRAPHOSPHATASE [ASYMMETRICAL]"/>
    <property type="match status" value="1"/>
</dbReference>
<dbReference type="Gene3D" id="3.90.79.10">
    <property type="entry name" value="Nucleoside Triphosphate Pyrophosphohydrolase"/>
    <property type="match status" value="1"/>
</dbReference>
<dbReference type="InterPro" id="IPR000086">
    <property type="entry name" value="NUDIX_hydrolase_dom"/>
</dbReference>
<dbReference type="InterPro" id="IPR015797">
    <property type="entry name" value="NUDIX_hydrolase-like_dom_sf"/>
</dbReference>
<dbReference type="AlphaFoldDB" id="A0A934QRG3"/>